<sequence length="317" mass="36221">MVNSARKNIMSRRNHKERAQPLHRAKLGILEKHKDYVHRARDYNSKKMRIKKLREKAAFRNKDEFYFGMVKGRTERGVHIQDRGNEALSVDVVKLLKTQDMGYIKMQITQDEKKISRLRGQLEVTASAGGSEEWAAAQELAEVEKLAEMGVVLDPSAATKPKSKGKSKARDVPSAGHIMFAQDRTEFEGYGADGEQTTQAATEEEAVDLGWLEPETAKKYKSTNETPVKAVEEVTEEDVRIHRLEMLAELSALLGRVRTLRDVETRIAKQKGLMGKGSARRVREAGYVEDANAQEDRNGDRKKWQEKMWKWKLERKK</sequence>
<evidence type="ECO:0000256" key="3">
    <source>
        <dbReference type="ARBA" id="ARBA00008105"/>
    </source>
</evidence>
<comment type="subcellular location">
    <subcellularLocation>
        <location evidence="2">Nucleus</location>
        <location evidence="2">Nucleolus</location>
    </subcellularLocation>
</comment>
<dbReference type="AlphaFoldDB" id="A0AA48IFT0"/>
<dbReference type="EMBL" id="AP028214">
    <property type="protein sequence ID" value="BEI90766.1"/>
    <property type="molecule type" value="Genomic_DNA"/>
</dbReference>
<dbReference type="GO" id="GO:0032040">
    <property type="term" value="C:small-subunit processome"/>
    <property type="evidence" value="ECO:0007669"/>
    <property type="project" value="InterPro"/>
</dbReference>
<dbReference type="Pfam" id="PF03998">
    <property type="entry name" value="Utp11"/>
    <property type="match status" value="1"/>
</dbReference>
<keyword evidence="7" id="KW-1185">Reference proteome</keyword>
<evidence type="ECO:0000256" key="2">
    <source>
        <dbReference type="ARBA" id="ARBA00004604"/>
    </source>
</evidence>
<proteinExistence type="inferred from homology"/>
<comment type="similarity">
    <text evidence="3">Belongs to the UTP11 family.</text>
</comment>
<comment type="function">
    <text evidence="1">Involved in nucleolar processing of pre-18S ribosomal RNA.</text>
</comment>
<dbReference type="GeneID" id="85494636"/>
<dbReference type="PANTHER" id="PTHR12838:SF0">
    <property type="entry name" value="U3 SMALL NUCLEOLAR RNA-ASSOCIATED PROTEIN 11-RELATED"/>
    <property type="match status" value="1"/>
</dbReference>
<dbReference type="InterPro" id="IPR007144">
    <property type="entry name" value="SSU_processome_Utp11"/>
</dbReference>
<evidence type="ECO:0008006" key="8">
    <source>
        <dbReference type="Google" id="ProtNLM"/>
    </source>
</evidence>
<name>A0AA48IFT0_9TREE</name>
<evidence type="ECO:0000313" key="7">
    <source>
        <dbReference type="Proteomes" id="UP001233271"/>
    </source>
</evidence>
<accession>A0AA48IFT0</accession>
<dbReference type="RefSeq" id="XP_060456031.1">
    <property type="nucleotide sequence ID" value="XM_060599326.1"/>
</dbReference>
<protein>
    <recommendedName>
        <fullName evidence="8">Small-subunit processome</fullName>
    </recommendedName>
</protein>
<evidence type="ECO:0000256" key="5">
    <source>
        <dbReference type="ARBA" id="ARBA00023242"/>
    </source>
</evidence>
<keyword evidence="4" id="KW-0698">rRNA processing</keyword>
<reference evidence="6" key="1">
    <citation type="journal article" date="2023" name="BMC Genomics">
        <title>Chromosome-level genome assemblies of Cutaneotrichosporon spp. (Trichosporonales, Basidiomycota) reveal imbalanced evolution between nucleotide sequences and chromosome synteny.</title>
        <authorList>
            <person name="Kobayashi Y."/>
            <person name="Kayamori A."/>
            <person name="Aoki K."/>
            <person name="Shiwa Y."/>
            <person name="Matsutani M."/>
            <person name="Fujita N."/>
            <person name="Sugita T."/>
            <person name="Iwasaki W."/>
            <person name="Tanaka N."/>
            <person name="Takashima M."/>
        </authorList>
    </citation>
    <scope>NUCLEOTIDE SEQUENCE</scope>
    <source>
        <strain evidence="6">HIS019</strain>
    </source>
</reference>
<keyword evidence="5" id="KW-0539">Nucleus</keyword>
<gene>
    <name evidence="6" type="ORF">CcaverHIS019_0308360</name>
</gene>
<dbReference type="Proteomes" id="UP001233271">
    <property type="component" value="Chromosome 3"/>
</dbReference>
<dbReference type="KEGG" id="ccac:CcaHIS019_0308360"/>
<evidence type="ECO:0000256" key="1">
    <source>
        <dbReference type="ARBA" id="ARBA00004099"/>
    </source>
</evidence>
<dbReference type="GO" id="GO:0006364">
    <property type="term" value="P:rRNA processing"/>
    <property type="evidence" value="ECO:0007669"/>
    <property type="project" value="UniProtKB-KW"/>
</dbReference>
<evidence type="ECO:0000256" key="4">
    <source>
        <dbReference type="ARBA" id="ARBA00022552"/>
    </source>
</evidence>
<evidence type="ECO:0000313" key="6">
    <source>
        <dbReference type="EMBL" id="BEI90766.1"/>
    </source>
</evidence>
<dbReference type="PANTHER" id="PTHR12838">
    <property type="entry name" value="U3 SMALL NUCLEOLAR RNA-ASSOCIATED PROTEIN 11"/>
    <property type="match status" value="1"/>
</dbReference>
<organism evidence="6 7">
    <name type="scientific">Cutaneotrichosporon cavernicola</name>
    <dbReference type="NCBI Taxonomy" id="279322"/>
    <lineage>
        <taxon>Eukaryota</taxon>
        <taxon>Fungi</taxon>
        <taxon>Dikarya</taxon>
        <taxon>Basidiomycota</taxon>
        <taxon>Agaricomycotina</taxon>
        <taxon>Tremellomycetes</taxon>
        <taxon>Trichosporonales</taxon>
        <taxon>Trichosporonaceae</taxon>
        <taxon>Cutaneotrichosporon</taxon>
    </lineage>
</organism>